<evidence type="ECO:0000313" key="1">
    <source>
        <dbReference type="EMBL" id="MET3771442.1"/>
    </source>
</evidence>
<sequence length="36" mass="4279">MAGWAYLIAGLMTVDALLLALWAMERDWSRKWWKKP</sequence>
<organism evidence="1 2">
    <name type="scientific">Arthrobacter nitrophenolicus</name>
    <dbReference type="NCBI Taxonomy" id="683150"/>
    <lineage>
        <taxon>Bacteria</taxon>
        <taxon>Bacillati</taxon>
        <taxon>Actinomycetota</taxon>
        <taxon>Actinomycetes</taxon>
        <taxon>Micrococcales</taxon>
        <taxon>Micrococcaceae</taxon>
        <taxon>Arthrobacter</taxon>
    </lineage>
</organism>
<dbReference type="Proteomes" id="UP001549207">
    <property type="component" value="Unassembled WGS sequence"/>
</dbReference>
<keyword evidence="2" id="KW-1185">Reference proteome</keyword>
<protein>
    <submittedName>
        <fullName evidence="1">Uncharacterized protein</fullName>
    </submittedName>
</protein>
<evidence type="ECO:0000313" key="2">
    <source>
        <dbReference type="Proteomes" id="UP001549207"/>
    </source>
</evidence>
<proteinExistence type="predicted"/>
<comment type="caution">
    <text evidence="1">The sequence shown here is derived from an EMBL/GenBank/DDBJ whole genome shotgun (WGS) entry which is preliminary data.</text>
</comment>
<dbReference type="EMBL" id="JBEPNJ010000003">
    <property type="protein sequence ID" value="MET3771442.1"/>
    <property type="molecule type" value="Genomic_DNA"/>
</dbReference>
<name>A0ACC6TCN0_9MICC</name>
<reference evidence="1" key="1">
    <citation type="submission" date="2024-06" db="EMBL/GenBank/DDBJ databases">
        <title>Genomic Encyclopedia of Type Strains, Phase IV (KMG-IV): sequencing the most valuable type-strain genomes for metagenomic binning, comparative biology and taxonomic classification.</title>
        <authorList>
            <person name="Goeker M."/>
        </authorList>
    </citation>
    <scope>NUCLEOTIDE SEQUENCE</scope>
    <source>
        <strain evidence="1">SJCon</strain>
    </source>
</reference>
<gene>
    <name evidence="1" type="ORF">ABIC98_001077</name>
</gene>
<accession>A0ACC6TCN0</accession>